<gene>
    <name evidence="2" type="ORF">DPMN_083833</name>
</gene>
<feature type="region of interest" description="Disordered" evidence="1">
    <location>
        <begin position="33"/>
        <end position="56"/>
    </location>
</feature>
<reference evidence="2" key="2">
    <citation type="submission" date="2020-11" db="EMBL/GenBank/DDBJ databases">
        <authorList>
            <person name="McCartney M.A."/>
            <person name="Auch B."/>
            <person name="Kono T."/>
            <person name="Mallez S."/>
            <person name="Becker A."/>
            <person name="Gohl D.M."/>
            <person name="Silverstein K.A.T."/>
            <person name="Koren S."/>
            <person name="Bechman K.B."/>
            <person name="Herman A."/>
            <person name="Abrahante J.E."/>
            <person name="Garbe J."/>
        </authorList>
    </citation>
    <scope>NUCLEOTIDE SEQUENCE</scope>
    <source>
        <strain evidence="2">Duluth1</strain>
        <tissue evidence="2">Whole animal</tissue>
    </source>
</reference>
<feature type="compositionally biased region" description="Polar residues" evidence="1">
    <location>
        <begin position="41"/>
        <end position="56"/>
    </location>
</feature>
<comment type="caution">
    <text evidence="2">The sequence shown here is derived from an EMBL/GenBank/DDBJ whole genome shotgun (WGS) entry which is preliminary data.</text>
</comment>
<organism evidence="2 3">
    <name type="scientific">Dreissena polymorpha</name>
    <name type="common">Zebra mussel</name>
    <name type="synonym">Mytilus polymorpha</name>
    <dbReference type="NCBI Taxonomy" id="45954"/>
    <lineage>
        <taxon>Eukaryota</taxon>
        <taxon>Metazoa</taxon>
        <taxon>Spiralia</taxon>
        <taxon>Lophotrochozoa</taxon>
        <taxon>Mollusca</taxon>
        <taxon>Bivalvia</taxon>
        <taxon>Autobranchia</taxon>
        <taxon>Heteroconchia</taxon>
        <taxon>Euheterodonta</taxon>
        <taxon>Imparidentia</taxon>
        <taxon>Neoheterodontei</taxon>
        <taxon>Myida</taxon>
        <taxon>Dreissenoidea</taxon>
        <taxon>Dreissenidae</taxon>
        <taxon>Dreissena</taxon>
    </lineage>
</organism>
<dbReference type="AlphaFoldDB" id="A0A9D4BIU4"/>
<sequence length="56" mass="6300">MRKFLNMKKIDEKIRYASRRGIEAINLPSNTPIREEFPASTLDNSGGLSSCRSNEG</sequence>
<protein>
    <submittedName>
        <fullName evidence="2">Uncharacterized protein</fullName>
    </submittedName>
</protein>
<keyword evidence="3" id="KW-1185">Reference proteome</keyword>
<dbReference type="EMBL" id="JAIWYP010000016">
    <property type="protein sequence ID" value="KAH3696369.1"/>
    <property type="molecule type" value="Genomic_DNA"/>
</dbReference>
<evidence type="ECO:0000256" key="1">
    <source>
        <dbReference type="SAM" id="MobiDB-lite"/>
    </source>
</evidence>
<evidence type="ECO:0000313" key="3">
    <source>
        <dbReference type="Proteomes" id="UP000828390"/>
    </source>
</evidence>
<name>A0A9D4BIU4_DREPO</name>
<evidence type="ECO:0000313" key="2">
    <source>
        <dbReference type="EMBL" id="KAH3696369.1"/>
    </source>
</evidence>
<dbReference type="Proteomes" id="UP000828390">
    <property type="component" value="Unassembled WGS sequence"/>
</dbReference>
<reference evidence="2" key="1">
    <citation type="journal article" date="2019" name="bioRxiv">
        <title>The Genome of the Zebra Mussel, Dreissena polymorpha: A Resource for Invasive Species Research.</title>
        <authorList>
            <person name="McCartney M.A."/>
            <person name="Auch B."/>
            <person name="Kono T."/>
            <person name="Mallez S."/>
            <person name="Zhang Y."/>
            <person name="Obille A."/>
            <person name="Becker A."/>
            <person name="Abrahante J.E."/>
            <person name="Garbe J."/>
            <person name="Badalamenti J.P."/>
            <person name="Herman A."/>
            <person name="Mangelson H."/>
            <person name="Liachko I."/>
            <person name="Sullivan S."/>
            <person name="Sone E.D."/>
            <person name="Koren S."/>
            <person name="Silverstein K.A.T."/>
            <person name="Beckman K.B."/>
            <person name="Gohl D.M."/>
        </authorList>
    </citation>
    <scope>NUCLEOTIDE SEQUENCE</scope>
    <source>
        <strain evidence="2">Duluth1</strain>
        <tissue evidence="2">Whole animal</tissue>
    </source>
</reference>
<accession>A0A9D4BIU4</accession>
<proteinExistence type="predicted"/>